<feature type="domain" description="Lipoyl-binding" evidence="2">
    <location>
        <begin position="49"/>
        <end position="130"/>
    </location>
</feature>
<dbReference type="SUPFAM" id="SSF51230">
    <property type="entry name" value="Single hybrid motif"/>
    <property type="match status" value="1"/>
</dbReference>
<dbReference type="EMBL" id="FRAW01000019">
    <property type="protein sequence ID" value="SHK82452.1"/>
    <property type="molecule type" value="Genomic_DNA"/>
</dbReference>
<dbReference type="CDD" id="cd06850">
    <property type="entry name" value="biotinyl_domain"/>
    <property type="match status" value="1"/>
</dbReference>
<organism evidence="3 4">
    <name type="scientific">Fibrobacter intestinalis</name>
    <dbReference type="NCBI Taxonomy" id="28122"/>
    <lineage>
        <taxon>Bacteria</taxon>
        <taxon>Pseudomonadati</taxon>
        <taxon>Fibrobacterota</taxon>
        <taxon>Fibrobacteria</taxon>
        <taxon>Fibrobacterales</taxon>
        <taxon>Fibrobacteraceae</taxon>
        <taxon>Fibrobacter</taxon>
    </lineage>
</organism>
<sequence>MKKTLRISFEGKSYDVEVEVLDNNQIAPVAVAPVAAASVAPAPAPVAAPVAAPAPAAPAGGTPVPSPMMGIVFKLKVKVGDKVAKNQEVAVLEAMKMENSIISPCDGTVASIAVKEQESVSEGQVLMTIA</sequence>
<protein>
    <submittedName>
        <fullName evidence="3">Biotin carboxyl carrier protein</fullName>
    </submittedName>
</protein>
<dbReference type="InterPro" id="IPR050709">
    <property type="entry name" value="Biotin_Carboxyl_Carrier/Decarb"/>
</dbReference>
<evidence type="ECO:0000256" key="1">
    <source>
        <dbReference type="ARBA" id="ARBA00023267"/>
    </source>
</evidence>
<evidence type="ECO:0000313" key="3">
    <source>
        <dbReference type="EMBL" id="SHK82452.1"/>
    </source>
</evidence>
<dbReference type="Proteomes" id="UP000184275">
    <property type="component" value="Unassembled WGS sequence"/>
</dbReference>
<dbReference type="InterPro" id="IPR011053">
    <property type="entry name" value="Single_hybrid_motif"/>
</dbReference>
<keyword evidence="1" id="KW-0092">Biotin</keyword>
<proteinExistence type="predicted"/>
<keyword evidence="4" id="KW-1185">Reference proteome</keyword>
<dbReference type="Pfam" id="PF00364">
    <property type="entry name" value="Biotin_lipoyl"/>
    <property type="match status" value="1"/>
</dbReference>
<gene>
    <name evidence="3" type="ORF">SAMN05720469_11928</name>
</gene>
<dbReference type="PROSITE" id="PS50968">
    <property type="entry name" value="BIOTINYL_LIPOYL"/>
    <property type="match status" value="1"/>
</dbReference>
<dbReference type="PROSITE" id="PS00188">
    <property type="entry name" value="BIOTIN"/>
    <property type="match status" value="1"/>
</dbReference>
<dbReference type="RefSeq" id="WP_073304826.1">
    <property type="nucleotide sequence ID" value="NZ_FRAW01000019.1"/>
</dbReference>
<reference evidence="4" key="1">
    <citation type="submission" date="2016-11" db="EMBL/GenBank/DDBJ databases">
        <authorList>
            <person name="Varghese N."/>
            <person name="Submissions S."/>
        </authorList>
    </citation>
    <scope>NUCLEOTIDE SEQUENCE [LARGE SCALE GENOMIC DNA]</scope>
    <source>
        <strain evidence="4">UWOS</strain>
    </source>
</reference>
<dbReference type="AlphaFoldDB" id="A0A1M6VLS0"/>
<dbReference type="FunFam" id="2.40.50.100:FF:000003">
    <property type="entry name" value="Acetyl-CoA carboxylase biotin carboxyl carrier protein"/>
    <property type="match status" value="1"/>
</dbReference>
<dbReference type="PANTHER" id="PTHR45266:SF3">
    <property type="entry name" value="OXALOACETATE DECARBOXYLASE ALPHA CHAIN"/>
    <property type="match status" value="1"/>
</dbReference>
<dbReference type="InterPro" id="IPR000089">
    <property type="entry name" value="Biotin_lipoyl"/>
</dbReference>
<evidence type="ECO:0000259" key="2">
    <source>
        <dbReference type="PROSITE" id="PS50968"/>
    </source>
</evidence>
<accession>A0A1M6VLS0</accession>
<dbReference type="InterPro" id="IPR001882">
    <property type="entry name" value="Biotin_BS"/>
</dbReference>
<name>A0A1M6VLS0_9BACT</name>
<dbReference type="PANTHER" id="PTHR45266">
    <property type="entry name" value="OXALOACETATE DECARBOXYLASE ALPHA CHAIN"/>
    <property type="match status" value="1"/>
</dbReference>
<evidence type="ECO:0000313" key="4">
    <source>
        <dbReference type="Proteomes" id="UP000184275"/>
    </source>
</evidence>
<dbReference type="Gene3D" id="2.40.50.100">
    <property type="match status" value="1"/>
</dbReference>